<dbReference type="Proteomes" id="UP000663848">
    <property type="component" value="Unassembled WGS sequence"/>
</dbReference>
<evidence type="ECO:0000313" key="2">
    <source>
        <dbReference type="Proteomes" id="UP000663848"/>
    </source>
</evidence>
<protein>
    <submittedName>
        <fullName evidence="1">Uncharacterized protein</fullName>
    </submittedName>
</protein>
<dbReference type="AlphaFoldDB" id="A0A822F516"/>
<feature type="non-terminal residue" evidence="1">
    <location>
        <position position="40"/>
    </location>
</feature>
<accession>A0A822F516</accession>
<dbReference type="EMBL" id="CAJOBR010079517">
    <property type="protein sequence ID" value="CAF5119862.1"/>
    <property type="molecule type" value="Genomic_DNA"/>
</dbReference>
<reference evidence="1" key="1">
    <citation type="submission" date="2021-02" db="EMBL/GenBank/DDBJ databases">
        <authorList>
            <person name="Nowell W R."/>
        </authorList>
    </citation>
    <scope>NUCLEOTIDE SEQUENCE</scope>
</reference>
<organism evidence="1 2">
    <name type="scientific">Rotaria socialis</name>
    <dbReference type="NCBI Taxonomy" id="392032"/>
    <lineage>
        <taxon>Eukaryota</taxon>
        <taxon>Metazoa</taxon>
        <taxon>Spiralia</taxon>
        <taxon>Gnathifera</taxon>
        <taxon>Rotifera</taxon>
        <taxon>Eurotatoria</taxon>
        <taxon>Bdelloidea</taxon>
        <taxon>Philodinida</taxon>
        <taxon>Philodinidae</taxon>
        <taxon>Rotaria</taxon>
    </lineage>
</organism>
<sequence length="40" mass="4487">MLFTSDEHQWSKFESFLASSVLVRQFAKGVTEPADANNPT</sequence>
<name>A0A822F516_9BILA</name>
<gene>
    <name evidence="1" type="ORF">QYT958_LOCUS45985</name>
</gene>
<comment type="caution">
    <text evidence="1">The sequence shown here is derived from an EMBL/GenBank/DDBJ whole genome shotgun (WGS) entry which is preliminary data.</text>
</comment>
<proteinExistence type="predicted"/>
<evidence type="ECO:0000313" key="1">
    <source>
        <dbReference type="EMBL" id="CAF5119862.1"/>
    </source>
</evidence>